<dbReference type="PANTHER" id="PTHR43257:SF2">
    <property type="entry name" value="PYRUVATE DEHYDROGENASE E1 COMPONENT SUBUNIT BETA"/>
    <property type="match status" value="1"/>
</dbReference>
<accession>V5SFK1</accession>
<sequence>MRQQILMPPMTPTMTDGRIARWHVAEGQHVAAGDVLVEIATSTATLEIEASSEGRIERILVPAGTEGVKVNTPIAIVFAGVPRTLEDAPSAALGFASLGPLPHDEARRSPAQGRDHALAPARGSTYREALRDALAEEMHADGRVFLIGTDVAQNRGAPKVAQGLLDTFGEKRVVKVAALEDALFGVALGAALSGLKPVVEIAHWGRALEVLTPYLATAAETFYLSGGTQSVPLVIRGPNGYVPGMAGQDARCVAADLARIPGLKVAHPASASSAKALLRAAIQHRGPVAVLEHELLYPMQDATADAPFDPTPGRARIVRSGRHVTIAAAGRAVVTALEAASALSLDGIEAEIVDLMWVRPLDRDAVAASVARTGRLVTLEEGAGEGGIGAELIAHVAAHQFRVLQSPPLRIAGASVPMPYAAELQAAAVPTVADVARAIQGLVLAA</sequence>
<keyword evidence="2 5" id="KW-0560">Oxidoreductase</keyword>
<dbReference type="EC" id="1.2.4.1" evidence="5"/>
<protein>
    <submittedName>
        <fullName evidence="5">Pyruvate dehydrogenase subunit beta</fullName>
        <ecNumber evidence="5">1.2.4.1</ecNumber>
    </submittedName>
</protein>
<evidence type="ECO:0000313" key="6">
    <source>
        <dbReference type="Proteomes" id="UP000018542"/>
    </source>
</evidence>
<dbReference type="HOGENOM" id="CLU_012907_1_0_5"/>
<organism evidence="5 6">
    <name type="scientific">Hyphomicrobium nitrativorans NL23</name>
    <dbReference type="NCBI Taxonomy" id="1029756"/>
    <lineage>
        <taxon>Bacteria</taxon>
        <taxon>Pseudomonadati</taxon>
        <taxon>Pseudomonadota</taxon>
        <taxon>Alphaproteobacteria</taxon>
        <taxon>Hyphomicrobiales</taxon>
        <taxon>Hyphomicrobiaceae</taxon>
        <taxon>Hyphomicrobium</taxon>
    </lineage>
</organism>
<dbReference type="PATRIC" id="fig|1029756.8.peg.2276"/>
<dbReference type="GO" id="GO:0004739">
    <property type="term" value="F:pyruvate dehydrogenase (acetyl-transferring) activity"/>
    <property type="evidence" value="ECO:0007669"/>
    <property type="project" value="UniProtKB-EC"/>
</dbReference>
<keyword evidence="6" id="KW-1185">Reference proteome</keyword>
<dbReference type="SUPFAM" id="SSF51230">
    <property type="entry name" value="Single hybrid motif"/>
    <property type="match status" value="1"/>
</dbReference>
<evidence type="ECO:0000313" key="5">
    <source>
        <dbReference type="EMBL" id="AHB48795.1"/>
    </source>
</evidence>
<keyword evidence="3" id="KW-0786">Thiamine pyrophosphate</keyword>
<dbReference type="Gene3D" id="3.40.50.920">
    <property type="match status" value="1"/>
</dbReference>
<gene>
    <name evidence="5" type="ORF">W911_10945</name>
</gene>
<dbReference type="OrthoDB" id="9780894at2"/>
<proteinExistence type="predicted"/>
<dbReference type="RefSeq" id="WP_023787539.1">
    <property type="nucleotide sequence ID" value="NC_022997.1"/>
</dbReference>
<evidence type="ECO:0000256" key="3">
    <source>
        <dbReference type="ARBA" id="ARBA00023052"/>
    </source>
</evidence>
<dbReference type="Proteomes" id="UP000018542">
    <property type="component" value="Chromosome"/>
</dbReference>
<dbReference type="Pfam" id="PF00364">
    <property type="entry name" value="Biotin_lipoyl"/>
    <property type="match status" value="1"/>
</dbReference>
<dbReference type="Gene3D" id="3.40.50.970">
    <property type="match status" value="1"/>
</dbReference>
<dbReference type="SMART" id="SM00861">
    <property type="entry name" value="Transket_pyr"/>
    <property type="match status" value="1"/>
</dbReference>
<dbReference type="Pfam" id="PF02780">
    <property type="entry name" value="Transketolase_C"/>
    <property type="match status" value="1"/>
</dbReference>
<dbReference type="InterPro" id="IPR005475">
    <property type="entry name" value="Transketolase-like_Pyr-bd"/>
</dbReference>
<evidence type="ECO:0000256" key="2">
    <source>
        <dbReference type="ARBA" id="ARBA00023002"/>
    </source>
</evidence>
<evidence type="ECO:0000259" key="4">
    <source>
        <dbReference type="PROSITE" id="PS50968"/>
    </source>
</evidence>
<dbReference type="SUPFAM" id="SSF52518">
    <property type="entry name" value="Thiamin diphosphate-binding fold (THDP-binding)"/>
    <property type="match status" value="1"/>
</dbReference>
<dbReference type="PANTHER" id="PTHR43257">
    <property type="entry name" value="PYRUVATE DEHYDROGENASE E1 COMPONENT BETA SUBUNIT"/>
    <property type="match status" value="1"/>
</dbReference>
<dbReference type="InterPro" id="IPR009014">
    <property type="entry name" value="Transketo_C/PFOR_II"/>
</dbReference>
<keyword evidence="5" id="KW-0670">Pyruvate</keyword>
<dbReference type="InterPro" id="IPR000089">
    <property type="entry name" value="Biotin_lipoyl"/>
</dbReference>
<dbReference type="PROSITE" id="PS50968">
    <property type="entry name" value="BIOTINYL_LIPOYL"/>
    <property type="match status" value="1"/>
</dbReference>
<dbReference type="SUPFAM" id="SSF52922">
    <property type="entry name" value="TK C-terminal domain-like"/>
    <property type="match status" value="1"/>
</dbReference>
<dbReference type="InterPro" id="IPR011053">
    <property type="entry name" value="Single_hybrid_motif"/>
</dbReference>
<dbReference type="Pfam" id="PF02779">
    <property type="entry name" value="Transket_pyr"/>
    <property type="match status" value="1"/>
</dbReference>
<comment type="cofactor">
    <cofactor evidence="1">
        <name>thiamine diphosphate</name>
        <dbReference type="ChEBI" id="CHEBI:58937"/>
    </cofactor>
</comment>
<dbReference type="InterPro" id="IPR029061">
    <property type="entry name" value="THDP-binding"/>
</dbReference>
<dbReference type="InterPro" id="IPR033248">
    <property type="entry name" value="Transketolase_C"/>
</dbReference>
<dbReference type="KEGG" id="hni:W911_10945"/>
<evidence type="ECO:0000256" key="1">
    <source>
        <dbReference type="ARBA" id="ARBA00001964"/>
    </source>
</evidence>
<dbReference type="CDD" id="cd06849">
    <property type="entry name" value="lipoyl_domain"/>
    <property type="match status" value="1"/>
</dbReference>
<dbReference type="AlphaFoldDB" id="V5SFK1"/>
<dbReference type="FunFam" id="3.40.50.920:FF:000001">
    <property type="entry name" value="Pyruvate dehydrogenase E1 beta subunit"/>
    <property type="match status" value="1"/>
</dbReference>
<reference evidence="5 6" key="1">
    <citation type="journal article" date="2014" name="Genome Announc.">
        <title>Complete Genome Sequence of Hyphomicrobium nitrativorans Strain NL23, a Denitrifying Bacterium Isolated from Biofilm of a Methanol-Fed Denitrification System Treating Seawater at the Montreal Biodome.</title>
        <authorList>
            <person name="Martineau C."/>
            <person name="Villeneuve C."/>
            <person name="Mauffrey F."/>
            <person name="Villemur R."/>
        </authorList>
    </citation>
    <scope>NUCLEOTIDE SEQUENCE [LARGE SCALE GENOMIC DNA]</scope>
    <source>
        <strain evidence="5">NL23</strain>
    </source>
</reference>
<name>V5SFK1_9HYPH</name>
<dbReference type="EMBL" id="CP006912">
    <property type="protein sequence ID" value="AHB48795.1"/>
    <property type="molecule type" value="Genomic_DNA"/>
</dbReference>
<feature type="domain" description="Lipoyl-binding" evidence="4">
    <location>
        <begin position="2"/>
        <end position="78"/>
    </location>
</feature>
<dbReference type="Gene3D" id="2.40.50.100">
    <property type="match status" value="1"/>
</dbReference>
<dbReference type="STRING" id="1029756.W911_10945"/>